<dbReference type="PANTHER" id="PTHR23033:SF40">
    <property type="entry name" value="APPLE DOMAIN-CONTAINING PROTEIN"/>
    <property type="match status" value="1"/>
</dbReference>
<dbReference type="AlphaFoldDB" id="A0A6A7AQT8"/>
<dbReference type="Proteomes" id="UP000799423">
    <property type="component" value="Unassembled WGS sequence"/>
</dbReference>
<dbReference type="OrthoDB" id="414175at2759"/>
<accession>A0A6A7AQT8</accession>
<evidence type="ECO:0000313" key="9">
    <source>
        <dbReference type="Proteomes" id="UP000799423"/>
    </source>
</evidence>
<reference evidence="8" key="1">
    <citation type="submission" date="2020-01" db="EMBL/GenBank/DDBJ databases">
        <authorList>
            <consortium name="DOE Joint Genome Institute"/>
            <person name="Haridas S."/>
            <person name="Albert R."/>
            <person name="Binder M."/>
            <person name="Bloem J."/>
            <person name="Labutti K."/>
            <person name="Salamov A."/>
            <person name="Andreopoulos B."/>
            <person name="Baker S.E."/>
            <person name="Barry K."/>
            <person name="Bills G."/>
            <person name="Bluhm B.H."/>
            <person name="Cannon C."/>
            <person name="Castanera R."/>
            <person name="Culley D.E."/>
            <person name="Daum C."/>
            <person name="Ezra D."/>
            <person name="Gonzalez J.B."/>
            <person name="Henrissat B."/>
            <person name="Kuo A."/>
            <person name="Liang C."/>
            <person name="Lipzen A."/>
            <person name="Lutzoni F."/>
            <person name="Magnuson J."/>
            <person name="Mondo S."/>
            <person name="Nolan M."/>
            <person name="Ohm R."/>
            <person name="Pangilinan J."/>
            <person name="Park H.-J."/>
            <person name="Ramirez L."/>
            <person name="Alfaro M."/>
            <person name="Sun H."/>
            <person name="Tritt A."/>
            <person name="Yoshinaga Y."/>
            <person name="Zwiers L.-H."/>
            <person name="Turgeon B.G."/>
            <person name="Goodwin S.B."/>
            <person name="Spatafora J.W."/>
            <person name="Crous P.W."/>
            <person name="Grigoriev I.V."/>
        </authorList>
    </citation>
    <scope>NUCLEOTIDE SEQUENCE</scope>
    <source>
        <strain evidence="8">IPT5</strain>
    </source>
</reference>
<name>A0A6A7AQT8_9PLEO</name>
<keyword evidence="4" id="KW-0735">Signal-anchor</keyword>
<keyword evidence="6" id="KW-0472">Membrane</keyword>
<comment type="subcellular location">
    <subcellularLocation>
        <location evidence="1">Membrane</location>
        <topology evidence="1">Single-pass type II membrane protein</topology>
    </subcellularLocation>
</comment>
<dbReference type="PANTHER" id="PTHR23033">
    <property type="entry name" value="BETA1,3-GALACTOSYLTRANSFERASE"/>
    <property type="match status" value="1"/>
</dbReference>
<keyword evidence="3" id="KW-0812">Transmembrane</keyword>
<evidence type="ECO:0000256" key="5">
    <source>
        <dbReference type="ARBA" id="ARBA00022989"/>
    </source>
</evidence>
<feature type="region of interest" description="Disordered" evidence="7">
    <location>
        <begin position="358"/>
        <end position="397"/>
    </location>
</feature>
<evidence type="ECO:0000256" key="2">
    <source>
        <dbReference type="ARBA" id="ARBA00006462"/>
    </source>
</evidence>
<keyword evidence="8" id="KW-0808">Transferase</keyword>
<organism evidence="8 9">
    <name type="scientific">Plenodomus tracheiphilus IPT5</name>
    <dbReference type="NCBI Taxonomy" id="1408161"/>
    <lineage>
        <taxon>Eukaryota</taxon>
        <taxon>Fungi</taxon>
        <taxon>Dikarya</taxon>
        <taxon>Ascomycota</taxon>
        <taxon>Pezizomycotina</taxon>
        <taxon>Dothideomycetes</taxon>
        <taxon>Pleosporomycetidae</taxon>
        <taxon>Pleosporales</taxon>
        <taxon>Pleosporineae</taxon>
        <taxon>Leptosphaeriaceae</taxon>
        <taxon>Plenodomus</taxon>
    </lineage>
</organism>
<proteinExistence type="inferred from homology"/>
<dbReference type="InterPro" id="IPR026050">
    <property type="entry name" value="C1GALT1/C1GALT1_chp1"/>
</dbReference>
<comment type="similarity">
    <text evidence="2">Belongs to the glycosyltransferase 31 family. Beta3-Gal-T subfamily.</text>
</comment>
<dbReference type="Gene3D" id="3.90.550.50">
    <property type="match status" value="1"/>
</dbReference>
<keyword evidence="5" id="KW-1133">Transmembrane helix</keyword>
<dbReference type="EMBL" id="MU006372">
    <property type="protein sequence ID" value="KAF2844558.1"/>
    <property type="molecule type" value="Genomic_DNA"/>
</dbReference>
<evidence type="ECO:0000256" key="4">
    <source>
        <dbReference type="ARBA" id="ARBA00022968"/>
    </source>
</evidence>
<sequence>MPRAIMSTLRNHTPRPVRVIIIVAVIYAFCWVKGWPKYYDDEELPPSQRPRLEIYGGPHTVDHDQLIVSITSTATEVYAKVPPTLVFTAEEDHGQLLLFADLQMEIGKWPVFDVLWRYPHKFVMEARELGRYRAQVDYARKSLPMQNLRKQDEKEEKEIQNMLDKYKILQTMAAAWEYRPDRSWYVFVGDETWINRANLRDWLSQYDPKSRHFFGNPPIPEFPDPFATGGTTVILSGQVMQELFSKESKEHKGFIKKWQDHIADHTSAFDLVSNVMRIELKVELQGAWPVISGFDPSTVPFSPSLWCEPVAIMHHVTPDIASDLWKFEKERGADHLSNAPLRIADLWQRFMTPENLNDTRKDWDNLSSEPSNSRWNILFEGDKPEGGRAKSGEESPEACEDSCRQSEFCMQWSYSSLPQPNWNTNPQTRCHLSSSIRFGTHKAPQDMNVQGEDTKLTWTIHVLGGSTTMQTATSTVVSFLNLLCYFRAVQRQLFVIYHRKISFSRPSSCYYHTALMLTLHEATPRALIREIQACSLGSQRRWV</sequence>
<evidence type="ECO:0000256" key="1">
    <source>
        <dbReference type="ARBA" id="ARBA00004606"/>
    </source>
</evidence>
<feature type="compositionally biased region" description="Basic and acidic residues" evidence="7">
    <location>
        <begin position="380"/>
        <end position="393"/>
    </location>
</feature>
<feature type="compositionally biased region" description="Polar residues" evidence="7">
    <location>
        <begin position="365"/>
        <end position="375"/>
    </location>
</feature>
<protein>
    <submittedName>
        <fullName evidence="8">Glycosyltransferase family 31 protein</fullName>
    </submittedName>
</protein>
<evidence type="ECO:0000256" key="3">
    <source>
        <dbReference type="ARBA" id="ARBA00022692"/>
    </source>
</evidence>
<dbReference type="GO" id="GO:0016740">
    <property type="term" value="F:transferase activity"/>
    <property type="evidence" value="ECO:0007669"/>
    <property type="project" value="UniProtKB-KW"/>
</dbReference>
<evidence type="ECO:0000256" key="6">
    <source>
        <dbReference type="ARBA" id="ARBA00023136"/>
    </source>
</evidence>
<evidence type="ECO:0000256" key="7">
    <source>
        <dbReference type="SAM" id="MobiDB-lite"/>
    </source>
</evidence>
<gene>
    <name evidence="8" type="ORF">T440DRAFT_548298</name>
</gene>
<keyword evidence="9" id="KW-1185">Reference proteome</keyword>
<dbReference type="GO" id="GO:0016020">
    <property type="term" value="C:membrane"/>
    <property type="evidence" value="ECO:0007669"/>
    <property type="project" value="UniProtKB-SubCell"/>
</dbReference>
<evidence type="ECO:0000313" key="8">
    <source>
        <dbReference type="EMBL" id="KAF2844558.1"/>
    </source>
</evidence>